<dbReference type="Proteomes" id="UP000471126">
    <property type="component" value="Unassembled WGS sequence"/>
</dbReference>
<sequence>MSRLVAVGRRVAAPVQVLRRPLGRIAAFGILPAVSLLSNLVVLPILSARFGEAGWSSVLLGQSIGAAVSVVCALAWPIEGPHLASVATPVQRFAMYRTSLRQRGLAVALATPVMVAVCLLADPPMPLVCSLSAVAIALNALSPSWYFVGASQPSRSLVAEGGPRLAVNLLAIGLVALFPLWTYPAVLIAGMAATLVIAAVSVRRDLRSSGVHHGTGEAPPRPMGGRAQVFAIVARGADAGYSYLTGPLVVFVAPAAYPLYAAVDRLAQSLVNVMSTVAQGLTAWIGEGRGDRRRRVLGAVALAVVIAVTALGVLFLAAPLLLRYLFAGTVTSGPLVAFLAAAITTGAFLTRSLSLILLVPQGMAPVAYRIMLAAACVGLPLVGVGATVWGSLGALVVVATLPWATVAVQLVVGLRCGSSGTTASAD</sequence>
<feature type="transmembrane region" description="Helical" evidence="1">
    <location>
        <begin position="334"/>
        <end position="359"/>
    </location>
</feature>
<feature type="transmembrane region" description="Helical" evidence="1">
    <location>
        <begin position="297"/>
        <end position="322"/>
    </location>
</feature>
<name>A0A6P0GFB1_9ACTN</name>
<reference evidence="2 3" key="1">
    <citation type="submission" date="2019-12" db="EMBL/GenBank/DDBJ databases">
        <title>WGS of CPCC 203550 I12A-02606.</title>
        <authorList>
            <person name="Jiang Z."/>
        </authorList>
    </citation>
    <scope>NUCLEOTIDE SEQUENCE [LARGE SCALE GENOMIC DNA]</scope>
    <source>
        <strain evidence="2 3">I12A-02606</strain>
    </source>
</reference>
<keyword evidence="1" id="KW-1133">Transmembrane helix</keyword>
<dbReference type="AlphaFoldDB" id="A0A6P0GFB1"/>
<feature type="transmembrane region" description="Helical" evidence="1">
    <location>
        <begin position="266"/>
        <end position="285"/>
    </location>
</feature>
<evidence type="ECO:0000313" key="3">
    <source>
        <dbReference type="Proteomes" id="UP000471126"/>
    </source>
</evidence>
<organism evidence="2 3">
    <name type="scientific">Geodermatophilus normandii</name>
    <dbReference type="NCBI Taxonomy" id="1137989"/>
    <lineage>
        <taxon>Bacteria</taxon>
        <taxon>Bacillati</taxon>
        <taxon>Actinomycetota</taxon>
        <taxon>Actinomycetes</taxon>
        <taxon>Geodermatophilales</taxon>
        <taxon>Geodermatophilaceae</taxon>
        <taxon>Geodermatophilus</taxon>
    </lineage>
</organism>
<evidence type="ECO:0000313" key="2">
    <source>
        <dbReference type="EMBL" id="NEM05936.1"/>
    </source>
</evidence>
<proteinExistence type="predicted"/>
<feature type="transmembrane region" description="Helical" evidence="1">
    <location>
        <begin position="25"/>
        <end position="46"/>
    </location>
</feature>
<evidence type="ECO:0008006" key="4">
    <source>
        <dbReference type="Google" id="ProtNLM"/>
    </source>
</evidence>
<feature type="transmembrane region" description="Helical" evidence="1">
    <location>
        <begin position="58"/>
        <end position="78"/>
    </location>
</feature>
<feature type="transmembrane region" description="Helical" evidence="1">
    <location>
        <begin position="167"/>
        <end position="200"/>
    </location>
</feature>
<dbReference type="EMBL" id="JAAGWE010000012">
    <property type="protein sequence ID" value="NEM05936.1"/>
    <property type="molecule type" value="Genomic_DNA"/>
</dbReference>
<protein>
    <recommendedName>
        <fullName evidence="4">O-antigen/teichoic acid export membrane protein</fullName>
    </recommendedName>
</protein>
<keyword evidence="1" id="KW-0472">Membrane</keyword>
<gene>
    <name evidence="2" type="ORF">GCU54_07860</name>
</gene>
<feature type="transmembrane region" description="Helical" evidence="1">
    <location>
        <begin position="366"/>
        <end position="386"/>
    </location>
</feature>
<accession>A0A6P0GFB1</accession>
<feature type="transmembrane region" description="Helical" evidence="1">
    <location>
        <begin position="241"/>
        <end position="260"/>
    </location>
</feature>
<feature type="transmembrane region" description="Helical" evidence="1">
    <location>
        <begin position="392"/>
        <end position="414"/>
    </location>
</feature>
<evidence type="ECO:0000256" key="1">
    <source>
        <dbReference type="SAM" id="Phobius"/>
    </source>
</evidence>
<feature type="transmembrane region" description="Helical" evidence="1">
    <location>
        <begin position="104"/>
        <end position="121"/>
    </location>
</feature>
<comment type="caution">
    <text evidence="2">The sequence shown here is derived from an EMBL/GenBank/DDBJ whole genome shotgun (WGS) entry which is preliminary data.</text>
</comment>
<dbReference type="RefSeq" id="WP_163476091.1">
    <property type="nucleotide sequence ID" value="NZ_JAAGWE010000012.1"/>
</dbReference>
<keyword evidence="1" id="KW-0812">Transmembrane</keyword>